<keyword evidence="3" id="KW-1185">Reference proteome</keyword>
<feature type="region of interest" description="Disordered" evidence="1">
    <location>
        <begin position="55"/>
        <end position="78"/>
    </location>
</feature>
<proteinExistence type="predicted"/>
<gene>
    <name evidence="2" type="ORF">EA473_08915</name>
</gene>
<organism evidence="2 3">
    <name type="scientific">Natrarchaeobius chitinivorans</name>
    <dbReference type="NCBI Taxonomy" id="1679083"/>
    <lineage>
        <taxon>Archaea</taxon>
        <taxon>Methanobacteriati</taxon>
        <taxon>Methanobacteriota</taxon>
        <taxon>Stenosarchaea group</taxon>
        <taxon>Halobacteria</taxon>
        <taxon>Halobacteriales</taxon>
        <taxon>Natrialbaceae</taxon>
        <taxon>Natrarchaeobius</taxon>
    </lineage>
</organism>
<accession>A0A3N6LX01</accession>
<dbReference type="Pfam" id="PF18780">
    <property type="entry name" value="HNH_repeat"/>
    <property type="match status" value="1"/>
</dbReference>
<protein>
    <recommendedName>
        <fullName evidence="4">HNH endonuclease</fullName>
    </recommendedName>
</protein>
<name>A0A3N6LX01_NATCH</name>
<dbReference type="RefSeq" id="WP_124195456.1">
    <property type="nucleotide sequence ID" value="NZ_REGA01000006.1"/>
</dbReference>
<dbReference type="AlphaFoldDB" id="A0A3N6LX01"/>
<reference evidence="2 3" key="1">
    <citation type="submission" date="2018-10" db="EMBL/GenBank/DDBJ databases">
        <title>Natrarchaeobius chitinivorans gen. nov., sp. nov., and Natrarchaeobius haloalkaliphilus sp. nov., alkaliphilic, chitin-utilizing haloarchaea from hypersaline alkaline lakes.</title>
        <authorList>
            <person name="Sorokin D.Y."/>
            <person name="Elcheninov A.G."/>
            <person name="Kostrikina N.A."/>
            <person name="Bale N.J."/>
            <person name="Sinninghe Damste J.S."/>
            <person name="Khijniak T.V."/>
            <person name="Kublanov I.V."/>
            <person name="Toshchakov S.V."/>
        </authorList>
    </citation>
    <scope>NUCLEOTIDE SEQUENCE [LARGE SCALE GENOMIC DNA]</scope>
    <source>
        <strain evidence="2 3">AArcht4T</strain>
    </source>
</reference>
<evidence type="ECO:0000256" key="1">
    <source>
        <dbReference type="SAM" id="MobiDB-lite"/>
    </source>
</evidence>
<dbReference type="EMBL" id="REGA01000006">
    <property type="protein sequence ID" value="RQG95238.1"/>
    <property type="molecule type" value="Genomic_DNA"/>
</dbReference>
<evidence type="ECO:0008006" key="4">
    <source>
        <dbReference type="Google" id="ProtNLM"/>
    </source>
</evidence>
<dbReference type="Proteomes" id="UP000282323">
    <property type="component" value="Unassembled WGS sequence"/>
</dbReference>
<comment type="caution">
    <text evidence="2">The sequence shown here is derived from an EMBL/GenBank/DDBJ whole genome shotgun (WGS) entry which is preliminary data.</text>
</comment>
<evidence type="ECO:0000313" key="2">
    <source>
        <dbReference type="EMBL" id="RQG95238.1"/>
    </source>
</evidence>
<evidence type="ECO:0000313" key="3">
    <source>
        <dbReference type="Proteomes" id="UP000282323"/>
    </source>
</evidence>
<dbReference type="InterPro" id="IPR041025">
    <property type="entry name" value="HNH_repeat"/>
</dbReference>
<sequence>MTTEDECLEALRRAADELGESPTKAQYEELGLTPASATIIRTVGGWNAAKENAGLETSYSRGSRVGPKPEDVDLPPGTSWTDLSVDQRWHCRNTGWNSERTLQRRSRLRSWLNDRKRDRGCSRCGVDAAACLDFHHTNEHTKEMAVSRMVTFGYGKDALREEIENCKVLCANCHRRLHYSSPERERRRWVHDRKRDAGCRRCAESDPACLDFHHPGDTKETTASELVSESKPKQRVSLEIERCQVLCANCHRKEHYAPPRSSSNR</sequence>